<dbReference type="SUPFAM" id="SSF53649">
    <property type="entry name" value="Alkaline phosphatase-like"/>
    <property type="match status" value="2"/>
</dbReference>
<comment type="cofactor">
    <cofactor evidence="9">
        <name>Zn(2+)</name>
        <dbReference type="ChEBI" id="CHEBI:29105"/>
    </cofactor>
    <text evidence="9">Binds 2 Zn(2+) ions.</text>
</comment>
<evidence type="ECO:0000256" key="3">
    <source>
        <dbReference type="ARBA" id="ARBA00022553"/>
    </source>
</evidence>
<evidence type="ECO:0000256" key="7">
    <source>
        <dbReference type="ARBA" id="ARBA00022842"/>
    </source>
</evidence>
<feature type="compositionally biased region" description="Polar residues" evidence="12">
    <location>
        <begin position="226"/>
        <end position="249"/>
    </location>
</feature>
<dbReference type="OrthoDB" id="5818554at2759"/>
<evidence type="ECO:0000313" key="15">
    <source>
        <dbReference type="Proteomes" id="UP000677054"/>
    </source>
</evidence>
<name>A0A7R9A3V1_9CRUS</name>
<dbReference type="EMBL" id="CAJPEV010000246">
    <property type="protein sequence ID" value="CAG0882919.1"/>
    <property type="molecule type" value="Genomic_DNA"/>
</dbReference>
<feature type="signal peptide" evidence="13">
    <location>
        <begin position="1"/>
        <end position="18"/>
    </location>
</feature>
<proteinExistence type="inferred from homology"/>
<dbReference type="Gene3D" id="3.40.720.10">
    <property type="entry name" value="Alkaline Phosphatase, subunit A"/>
    <property type="match status" value="2"/>
</dbReference>
<keyword evidence="6 9" id="KW-0862">Zinc</keyword>
<dbReference type="GO" id="GO:0004035">
    <property type="term" value="F:alkaline phosphatase activity"/>
    <property type="evidence" value="ECO:0007669"/>
    <property type="project" value="UniProtKB-EC"/>
</dbReference>
<evidence type="ECO:0000256" key="6">
    <source>
        <dbReference type="ARBA" id="ARBA00022833"/>
    </source>
</evidence>
<feature type="binding site" evidence="9">
    <location>
        <position position="66"/>
    </location>
    <ligand>
        <name>Zn(2+)</name>
        <dbReference type="ChEBI" id="CHEBI:29105"/>
        <label>2</label>
    </ligand>
</feature>
<comment type="catalytic activity">
    <reaction evidence="11">
        <text>a phosphate monoester + H2O = an alcohol + phosphate</text>
        <dbReference type="Rhea" id="RHEA:15017"/>
        <dbReference type="ChEBI" id="CHEBI:15377"/>
        <dbReference type="ChEBI" id="CHEBI:30879"/>
        <dbReference type="ChEBI" id="CHEBI:43474"/>
        <dbReference type="ChEBI" id="CHEBI:67140"/>
        <dbReference type="EC" id="3.1.3.1"/>
    </reaction>
</comment>
<evidence type="ECO:0000256" key="12">
    <source>
        <dbReference type="SAM" id="MobiDB-lite"/>
    </source>
</evidence>
<keyword evidence="3" id="KW-0597">Phosphoprotein</keyword>
<dbReference type="InterPro" id="IPR018299">
    <property type="entry name" value="Alkaline_phosphatase_AS"/>
</dbReference>
<keyword evidence="5 11" id="KW-0378">Hydrolase</keyword>
<evidence type="ECO:0000256" key="8">
    <source>
        <dbReference type="PIRSR" id="PIRSR601952-1"/>
    </source>
</evidence>
<protein>
    <recommendedName>
        <fullName evidence="2 11">Alkaline phosphatase</fullName>
        <ecNumber evidence="2 11">3.1.3.1</ecNumber>
    </recommendedName>
</protein>
<evidence type="ECO:0000256" key="11">
    <source>
        <dbReference type="RuleBase" id="RU003947"/>
    </source>
</evidence>
<keyword evidence="13" id="KW-0732">Signal</keyword>
<evidence type="ECO:0000256" key="1">
    <source>
        <dbReference type="ARBA" id="ARBA00005984"/>
    </source>
</evidence>
<evidence type="ECO:0000256" key="10">
    <source>
        <dbReference type="RuleBase" id="RU003946"/>
    </source>
</evidence>
<dbReference type="Pfam" id="PF00245">
    <property type="entry name" value="Alk_phosphatase"/>
    <property type="match status" value="2"/>
</dbReference>
<feature type="active site" description="Phosphoserine intermediate" evidence="8">
    <location>
        <position position="116"/>
    </location>
</feature>
<dbReference type="EC" id="3.1.3.1" evidence="2 11"/>
<organism evidence="14">
    <name type="scientific">Darwinula stevensoni</name>
    <dbReference type="NCBI Taxonomy" id="69355"/>
    <lineage>
        <taxon>Eukaryota</taxon>
        <taxon>Metazoa</taxon>
        <taxon>Ecdysozoa</taxon>
        <taxon>Arthropoda</taxon>
        <taxon>Crustacea</taxon>
        <taxon>Oligostraca</taxon>
        <taxon>Ostracoda</taxon>
        <taxon>Podocopa</taxon>
        <taxon>Podocopida</taxon>
        <taxon>Darwinulocopina</taxon>
        <taxon>Darwinuloidea</taxon>
        <taxon>Darwinulidae</taxon>
        <taxon>Darwinula</taxon>
    </lineage>
</organism>
<comment type="similarity">
    <text evidence="1 10">Belongs to the alkaline phosphatase family.</text>
</comment>
<dbReference type="PANTHER" id="PTHR11596">
    <property type="entry name" value="ALKALINE PHOSPHATASE"/>
    <property type="match status" value="1"/>
</dbReference>
<reference evidence="14" key="1">
    <citation type="submission" date="2020-11" db="EMBL/GenBank/DDBJ databases">
        <authorList>
            <person name="Tran Van P."/>
        </authorList>
    </citation>
    <scope>NUCLEOTIDE SEQUENCE</scope>
</reference>
<dbReference type="Proteomes" id="UP000677054">
    <property type="component" value="Unassembled WGS sequence"/>
</dbReference>
<keyword evidence="15" id="KW-1185">Reference proteome</keyword>
<evidence type="ECO:0000256" key="5">
    <source>
        <dbReference type="ARBA" id="ARBA00022801"/>
    </source>
</evidence>
<dbReference type="PRINTS" id="PR00113">
    <property type="entry name" value="ALKPHPHTASE"/>
</dbReference>
<dbReference type="AlphaFoldDB" id="A0A7R9A3V1"/>
<evidence type="ECO:0000256" key="4">
    <source>
        <dbReference type="ARBA" id="ARBA00022723"/>
    </source>
</evidence>
<evidence type="ECO:0000256" key="2">
    <source>
        <dbReference type="ARBA" id="ARBA00012647"/>
    </source>
</evidence>
<comment type="cofactor">
    <cofactor evidence="9">
        <name>Mg(2+)</name>
        <dbReference type="ChEBI" id="CHEBI:18420"/>
    </cofactor>
    <text evidence="9">Binds 1 Mg(2+) ion.</text>
</comment>
<accession>A0A7R9A3V1</accession>
<dbReference type="SMART" id="SM00098">
    <property type="entry name" value="alkPPc"/>
    <property type="match status" value="1"/>
</dbReference>
<dbReference type="EMBL" id="LR899763">
    <property type="protein sequence ID" value="CAD7242295.1"/>
    <property type="molecule type" value="Genomic_DNA"/>
</dbReference>
<dbReference type="InterPro" id="IPR017850">
    <property type="entry name" value="Alkaline_phosphatase_core_sf"/>
</dbReference>
<dbReference type="PROSITE" id="PS00123">
    <property type="entry name" value="ALKALINE_PHOSPHATASE"/>
    <property type="match status" value="1"/>
</dbReference>
<feature type="chain" id="PRO_5036209584" description="Alkaline phosphatase" evidence="13">
    <location>
        <begin position="19"/>
        <end position="338"/>
    </location>
</feature>
<evidence type="ECO:0000256" key="9">
    <source>
        <dbReference type="PIRSR" id="PIRSR601952-2"/>
    </source>
</evidence>
<dbReference type="GO" id="GO:0046872">
    <property type="term" value="F:metal ion binding"/>
    <property type="evidence" value="ECO:0007669"/>
    <property type="project" value="UniProtKB-KW"/>
</dbReference>
<dbReference type="PANTHER" id="PTHR11596:SF5">
    <property type="entry name" value="ALKALINE PHOSPHATASE"/>
    <property type="match status" value="1"/>
</dbReference>
<keyword evidence="7 9" id="KW-0460">Magnesium</keyword>
<feature type="region of interest" description="Disordered" evidence="12">
    <location>
        <begin position="213"/>
        <end position="249"/>
    </location>
</feature>
<gene>
    <name evidence="14" type="ORF">DSTB1V02_LOCUS2265</name>
</gene>
<dbReference type="InterPro" id="IPR001952">
    <property type="entry name" value="Alkaline_phosphatase"/>
</dbReference>
<evidence type="ECO:0000256" key="13">
    <source>
        <dbReference type="SAM" id="SignalP"/>
    </source>
</evidence>
<evidence type="ECO:0000313" key="14">
    <source>
        <dbReference type="EMBL" id="CAD7242295.1"/>
    </source>
</evidence>
<sequence>MASLVPFLVLGSAFLVSGNAPFAPGNIIEDAFFWAERGSEALTEALRRSQLPREHRAKNVIFFVGDGMGSSVLTAARIYRGQMAGKTGEEGSLAFESFPYLSLVKTYSVDHQVPDSASTATAMFTGVKTRSSFLGLDATADADDCTSRSRVPSLLQWAQDEGKYTVGQSEDDRAPIGLVAPSWNSPPFGPRVDCTTSRLGRICRVLRSNRKNRVSARANPSALGAESTSNSPRPDSRQPQNKPHLSPTGLVTTTRVTHATPAALYAHVPNRNWECDTKIPREVHDSVAGGECKDIARQLVEERPGQNLRVCRVAIVGALLGRRVVGSVVIEVMSAVIR</sequence>
<keyword evidence="4 9" id="KW-0479">Metal-binding</keyword>
<dbReference type="CDD" id="cd16012">
    <property type="entry name" value="ALP"/>
    <property type="match status" value="1"/>
</dbReference>
<feature type="binding site" evidence="9">
    <location>
        <position position="66"/>
    </location>
    <ligand>
        <name>Mg(2+)</name>
        <dbReference type="ChEBI" id="CHEBI:18420"/>
    </ligand>
</feature>